<dbReference type="GeneID" id="92515342"/>
<dbReference type="Proteomes" id="UP000673552">
    <property type="component" value="Unassembled WGS sequence"/>
</dbReference>
<dbReference type="EMBL" id="JAFEUZ010000025">
    <property type="protein sequence ID" value="KAG5477025.1"/>
    <property type="molecule type" value="Genomic_DNA"/>
</dbReference>
<feature type="region of interest" description="Disordered" evidence="1">
    <location>
        <begin position="202"/>
        <end position="226"/>
    </location>
</feature>
<comment type="caution">
    <text evidence="2">The sequence shown here is derived from an EMBL/GenBank/DDBJ whole genome shotgun (WGS) entry which is preliminary data.</text>
</comment>
<dbReference type="PANTHER" id="PTHR21422:SF9">
    <property type="entry name" value="RAB3 GTPASE-ACTIVATING PROTEIN CATALYTIC SUBUNIT"/>
    <property type="match status" value="1"/>
</dbReference>
<sequence length="382" mass="40973">MVNPSYRESETNYLLSLLSTAVRQMLLQLLKNRFRGGVLRLCPTSSPADAPGYAASSHQQQAKAVSLLPSPFFYPDGCAPCFAPAGDSYKQTFVGVAPPLPTCAAPSPMPATPPESSPAISTAEWTLLHQRSFTTRFLADAFGCAPERCQSLSDYIDLFQLHVGQHSRIRSDDFDGICVSLWKRYVLPMPWKFGSYGPSLDGEPIGGGGGEHDGAGAEDSDGGPLSAAPSPLTWEKVLRRENAYTRLLCGAFTHDFGTAAPPLRHVRFHFQWNQLQDVEAHEVAGRASHLDPFLYALATAGHDSVSPALLRFSAAAAQAAQRKCSITAQAVVRDDKDIQHGVGDNLAGVLVQGYLESLTGAAVGRRNAPHTEATGTLIGEAR</sequence>
<dbReference type="AlphaFoldDB" id="A0A836HHN2"/>
<evidence type="ECO:0000256" key="1">
    <source>
        <dbReference type="SAM" id="MobiDB-lite"/>
    </source>
</evidence>
<protein>
    <submittedName>
        <fullName evidence="2">Uncharacterized protein</fullName>
    </submittedName>
</protein>
<gene>
    <name evidence="2" type="ORF">LSCM1_05359</name>
</gene>
<reference evidence="3" key="1">
    <citation type="journal article" date="2021" name="Microbiol. Resour. Announc.">
        <title>LGAAP: Leishmaniinae Genome Assembly and Annotation Pipeline.</title>
        <authorList>
            <person name="Almutairi H."/>
            <person name="Urbaniak M.D."/>
            <person name="Bates M.D."/>
            <person name="Jariyapan N."/>
            <person name="Kwakye-Nuako G."/>
            <person name="Thomaz-Soccol V."/>
            <person name="Al-Salem W.S."/>
            <person name="Dillon R.J."/>
            <person name="Bates P.A."/>
            <person name="Gatherer D."/>
        </authorList>
    </citation>
    <scope>NUCLEOTIDE SEQUENCE [LARGE SCALE GENOMIC DNA]</scope>
</reference>
<dbReference type="KEGG" id="lmat:92515342"/>
<keyword evidence="3" id="KW-1185">Reference proteome</keyword>
<dbReference type="InterPro" id="IPR045700">
    <property type="entry name" value="Rab3GAP1"/>
</dbReference>
<dbReference type="OrthoDB" id="17346at2759"/>
<evidence type="ECO:0000313" key="3">
    <source>
        <dbReference type="Proteomes" id="UP000673552"/>
    </source>
</evidence>
<proteinExistence type="predicted"/>
<reference evidence="3" key="2">
    <citation type="journal article" date="2021" name="Sci. Data">
        <title>Chromosome-scale genome sequencing, assembly and annotation of six genomes from subfamily Leishmaniinae.</title>
        <authorList>
            <person name="Almutairi H."/>
            <person name="Urbaniak M.D."/>
            <person name="Bates M.D."/>
            <person name="Jariyapan N."/>
            <person name="Kwakye-Nuako G."/>
            <person name="Thomaz Soccol V."/>
            <person name="Al-Salem W.S."/>
            <person name="Dillon R.J."/>
            <person name="Bates P.A."/>
            <person name="Gatherer D."/>
        </authorList>
    </citation>
    <scope>NUCLEOTIDE SEQUENCE [LARGE SCALE GENOMIC DNA]</scope>
</reference>
<organism evidence="2 3">
    <name type="scientific">Leishmania martiniquensis</name>
    <dbReference type="NCBI Taxonomy" id="1580590"/>
    <lineage>
        <taxon>Eukaryota</taxon>
        <taxon>Discoba</taxon>
        <taxon>Euglenozoa</taxon>
        <taxon>Kinetoplastea</taxon>
        <taxon>Metakinetoplastina</taxon>
        <taxon>Trypanosomatida</taxon>
        <taxon>Trypanosomatidae</taxon>
        <taxon>Leishmaniinae</taxon>
        <taxon>Leishmania</taxon>
    </lineage>
</organism>
<accession>A0A836HHN2</accession>
<name>A0A836HHN2_9TRYP</name>
<dbReference type="PANTHER" id="PTHR21422">
    <property type="entry name" value="RAB3 GTPASE-ACTIVATING PROTEIN CATALYTIC SUBUNIT"/>
    <property type="match status" value="1"/>
</dbReference>
<evidence type="ECO:0000313" key="2">
    <source>
        <dbReference type="EMBL" id="KAG5477025.1"/>
    </source>
</evidence>
<dbReference type="RefSeq" id="XP_067178195.1">
    <property type="nucleotide sequence ID" value="XM_067322830.1"/>
</dbReference>
<dbReference type="GO" id="GO:0005096">
    <property type="term" value="F:GTPase activator activity"/>
    <property type="evidence" value="ECO:0007669"/>
    <property type="project" value="InterPro"/>
</dbReference>